<accession>A0ABX1NGK3</accession>
<evidence type="ECO:0000313" key="3">
    <source>
        <dbReference type="EMBL" id="NMF98384.1"/>
    </source>
</evidence>
<dbReference type="EMBL" id="WTVS01000026">
    <property type="protein sequence ID" value="NMF98384.1"/>
    <property type="molecule type" value="Genomic_DNA"/>
</dbReference>
<evidence type="ECO:0000259" key="2">
    <source>
        <dbReference type="Pfam" id="PF06791"/>
    </source>
</evidence>
<feature type="domain" description="Bacteriophage tail tape measure N-terminal" evidence="2">
    <location>
        <begin position="211"/>
        <end position="410"/>
    </location>
</feature>
<organism evidence="3 4">
    <name type="scientific">Aromatoleum toluolicum</name>
    <dbReference type="NCBI Taxonomy" id="90060"/>
    <lineage>
        <taxon>Bacteria</taxon>
        <taxon>Pseudomonadati</taxon>
        <taxon>Pseudomonadota</taxon>
        <taxon>Betaproteobacteria</taxon>
        <taxon>Rhodocyclales</taxon>
        <taxon>Rhodocyclaceae</taxon>
        <taxon>Aromatoleum</taxon>
    </lineage>
</organism>
<dbReference type="Proteomes" id="UP000634522">
    <property type="component" value="Unassembled WGS sequence"/>
</dbReference>
<evidence type="ECO:0000313" key="4">
    <source>
        <dbReference type="Proteomes" id="UP000634522"/>
    </source>
</evidence>
<dbReference type="InterPro" id="IPR009628">
    <property type="entry name" value="Phage_tape_measure_N"/>
</dbReference>
<evidence type="ECO:0000256" key="1">
    <source>
        <dbReference type="SAM" id="Coils"/>
    </source>
</evidence>
<sequence length="1643" mass="173358">MTTDQRKVQLGIGVDATEARAGFQDVKDAARDMAQGVAQAGQEAAKGVDGIGAGTGAAAQKVEQSTRSITDSIKRVSAAADEAARASMTWNDFVKQGMGPLMKQFSDEGATKAEAHTRAIRQLSEEWGRYKAEMQSAAAAQKQAATAAADGADRMSASQSRLLESLKRQSVQLTDGKAAWLEMRAAQLGVAQAADPYIQKIRAAERSTHDMNAAAKQTAWALRGVPAQFTDIWTSIAAGQNPMMVMIQQGGQLKDMFGGTGNAARALGGYVVGLINPFTLLAAAAGAVALAYYQGSKEADAYNRALIMTGNVAGTTAGQMAGMAERIGDVVGTQGKAAEALAEMAGTGRVAAGNLEYFSRVAVQMERTVGKSIEETAKEFAELGKAPVEASERLNEKYRYLTAAVYEQIKALQEQGHTEEAAAAAQNAYATAFDDRTKQVTGNLGSIERGWAAVADAAKAGWDAMLNVGRPATLSDQLADVASQIESHNPLSLFGSSLDDLKARQGSLQELQRMQQRGAAITAEQQRQTQLSMAWQKEADQYKDKSAKRDQEMISAAVRGRELVNAGLLKEKDLRDRLAAIADKYKETGKSGAAGTGQNEVAAIRAKVAATEEYLGRLREQGELADKMTEGERLVIKLQKELATDVHGVARAQKEKALAEAQHLVVAEKAVDVEKRRIKALQDARTELDKQIDAASKSADAIMERAIGQEAANEAMGKSKTAIEQATLALMRQQLVEADSSDRFDPAYVASLERKVAAEERYVKALQEAEFKQMSMRLAEESRSAGEETNTLNLQLSLLGRSQVERDKIIAQRRVELKLAKDLADIEKLNLGEGPEAAAKREELKAQAQANALVEKTNTANKVVIEEWERTSQQIEQSLTDALLRGFESGEDFAENFRNTLKNMFATLVLRPIIQPIAQGMSGLVLQAVGMGGGLGGVGGGASGIGNLFQMGSSAYNMYNTLGSSGVVSGSAAMSPFAMTSAPVYEGGQLVSAGGYGSTLGTYAAGLGTGLWAYNQTGSYTAGVAGGAAGMAGAGAVAGGMGAAAAGTSVGAGAMAGASAGLAAIPVWGWAALAVLAIAGDLMQDKKDPKVAFQMAKQGGGFDKNWEDGVKVSSVFGELGLNSNSKDVDAKDFRKSLEAIAAFDGAMAAFLSAREIEAVRARMDGWKSTRVAAKYAAAGQRERMLAITEGIGGDVFADAQAFVDSGQAKGNKGVQAFTQYVLDRIRTDELSDMIGTLGASLSDDAAMAWMQSLNRTETVTNAKGKKEKVQISGFNEIAAATQQLQAVVGMDAGDALAAQVKAMVMQFDALGASMPTSIDGFKALIGGIDLTTAAGQKLYMQLAPLAAGFGQLQVAQQQLYDMLVPESEKLARAQTELSAKFADLGVAVPQGADTLRTLIDAQDQSTEAGRTMRAELLALVPAFKGVSDAAQEAGRAWEALRADLTKFRNEITGGDLAGLSPESAYLAAQTQFEQTSRLAAIGNQDALAQLSEVGRSFLDASREYFASGASYFADLASVQGVVDAGLSLTDRKLAAIAGGVDMPAFADGGFHTGGLRLVGEEGAEIEATGPARYWTAEQTRGFLSGDRSQAATSRDQEIIDELKVVVRVLSAGMSALDERLARLERSGNEQARQARMTNDRRVA</sequence>
<feature type="coiled-coil region" evidence="1">
    <location>
        <begin position="664"/>
        <end position="698"/>
    </location>
</feature>
<gene>
    <name evidence="3" type="ORF">GPA27_13415</name>
</gene>
<comment type="caution">
    <text evidence="3">The sequence shown here is derived from an EMBL/GenBank/DDBJ whole genome shotgun (WGS) entry which is preliminary data.</text>
</comment>
<dbReference type="RefSeq" id="WP_169141138.1">
    <property type="nucleotide sequence ID" value="NZ_WTVS01000026.1"/>
</dbReference>
<keyword evidence="4" id="KW-1185">Reference proteome</keyword>
<protein>
    <recommendedName>
        <fullName evidence="2">Bacteriophage tail tape measure N-terminal domain-containing protein</fullName>
    </recommendedName>
</protein>
<keyword evidence="1" id="KW-0175">Coiled coil</keyword>
<dbReference type="Pfam" id="PF06791">
    <property type="entry name" value="TMP_2"/>
    <property type="match status" value="1"/>
</dbReference>
<proteinExistence type="predicted"/>
<reference evidence="3 4" key="1">
    <citation type="submission" date="2019-12" db="EMBL/GenBank/DDBJ databases">
        <title>Comparative genomics gives insights into the taxonomy of the Azoarcus-Aromatoleum group and reveals separate origins of nif in the plant-associated Azoarcus and non-plant-associated Aromatoleum sub-groups.</title>
        <authorList>
            <person name="Lafos M."/>
            <person name="Maluk M."/>
            <person name="Batista M."/>
            <person name="Junghare M."/>
            <person name="Carmona M."/>
            <person name="Faoro H."/>
            <person name="Cruz L.M."/>
            <person name="Battistoni F."/>
            <person name="De Souza E."/>
            <person name="Pedrosa F."/>
            <person name="Chen W.-M."/>
            <person name="Poole P.S."/>
            <person name="Dixon R.A."/>
            <person name="James E.K."/>
        </authorList>
    </citation>
    <scope>NUCLEOTIDE SEQUENCE [LARGE SCALE GENOMIC DNA]</scope>
    <source>
        <strain evidence="3 4">T</strain>
    </source>
</reference>
<name>A0ABX1NGK3_9RHOO</name>